<evidence type="ECO:0000259" key="5">
    <source>
        <dbReference type="PROSITE" id="PS50865"/>
    </source>
</evidence>
<dbReference type="GO" id="GO:0008270">
    <property type="term" value="F:zinc ion binding"/>
    <property type="evidence" value="ECO:0007669"/>
    <property type="project" value="UniProtKB-KW"/>
</dbReference>
<dbReference type="InterPro" id="IPR002893">
    <property type="entry name" value="Znf_MYND"/>
</dbReference>
<dbReference type="PANTHER" id="PTHR28069">
    <property type="entry name" value="GH20023P"/>
    <property type="match status" value="1"/>
</dbReference>
<accession>A0AAV2R5R2</accession>
<feature type="domain" description="MYND-type" evidence="5">
    <location>
        <begin position="47"/>
        <end position="88"/>
    </location>
</feature>
<dbReference type="Pfam" id="PF20179">
    <property type="entry name" value="MSS51_C"/>
    <property type="match status" value="1"/>
</dbReference>
<dbReference type="Pfam" id="PF01753">
    <property type="entry name" value="zf-MYND"/>
    <property type="match status" value="1"/>
</dbReference>
<keyword evidence="1" id="KW-0479">Metal-binding</keyword>
<gene>
    <name evidence="6" type="ORF">MNOR_LOCUS20219</name>
</gene>
<sequence>MCYEVSNITMATATCSFANDQVEYPYGLVGMLNQNPLSHREFFAGSCACCYAYTGKNQPLSHCSGCQLLAYCSKECQKMDWLCHKPICKLFPVKNGVNVLSEAHKLNKDARKLYIKQLTKNACDVVNDIEIRGGKNPLYRQTQDMFYWGRVCNICKEARVDKLTDCICHCVSYCSETHRKADKAHKEECNDLLLYARTMSYFLRNAKDMNLPMNTEVDKEYQPLTEMEFNVSSMKDEWLDAKLSILSERLSYPLTILYALQESGLGTNKSPVENASSLSINVVSPMPMLDSGMWEFLMHRLPNLNEMHIVFIGRYIDVSNRFNIDITNKLERCTACKLRKRLITYSIYLEHYEMYFSSMEYIEPDVIAVFNYKDLSPYGDNNFHSETSYLNMTYDEDTLIILTDSDCEKVKEGIQLINEARPVDVVMPAICNPFRGFGSVRTTHKISIINDRDYMACVRRK</sequence>
<dbReference type="AlphaFoldDB" id="A0AAV2R5R2"/>
<evidence type="ECO:0000256" key="2">
    <source>
        <dbReference type="ARBA" id="ARBA00022771"/>
    </source>
</evidence>
<proteinExistence type="predicted"/>
<organism evidence="6 7">
    <name type="scientific">Meganyctiphanes norvegica</name>
    <name type="common">Northern krill</name>
    <name type="synonym">Thysanopoda norvegica</name>
    <dbReference type="NCBI Taxonomy" id="48144"/>
    <lineage>
        <taxon>Eukaryota</taxon>
        <taxon>Metazoa</taxon>
        <taxon>Ecdysozoa</taxon>
        <taxon>Arthropoda</taxon>
        <taxon>Crustacea</taxon>
        <taxon>Multicrustacea</taxon>
        <taxon>Malacostraca</taxon>
        <taxon>Eumalacostraca</taxon>
        <taxon>Eucarida</taxon>
        <taxon>Euphausiacea</taxon>
        <taxon>Euphausiidae</taxon>
        <taxon>Meganyctiphanes</taxon>
    </lineage>
</organism>
<dbReference type="PANTHER" id="PTHR28069:SF2">
    <property type="entry name" value="GH20023P"/>
    <property type="match status" value="1"/>
</dbReference>
<dbReference type="PROSITE" id="PS01360">
    <property type="entry name" value="ZF_MYND_1"/>
    <property type="match status" value="2"/>
</dbReference>
<dbReference type="PROSITE" id="PS50865">
    <property type="entry name" value="ZF_MYND_2"/>
    <property type="match status" value="1"/>
</dbReference>
<dbReference type="Proteomes" id="UP001497623">
    <property type="component" value="Unassembled WGS sequence"/>
</dbReference>
<evidence type="ECO:0000256" key="1">
    <source>
        <dbReference type="ARBA" id="ARBA00022723"/>
    </source>
</evidence>
<keyword evidence="3" id="KW-0862">Zinc</keyword>
<evidence type="ECO:0000256" key="3">
    <source>
        <dbReference type="ARBA" id="ARBA00022833"/>
    </source>
</evidence>
<evidence type="ECO:0000313" key="7">
    <source>
        <dbReference type="Proteomes" id="UP001497623"/>
    </source>
</evidence>
<evidence type="ECO:0000313" key="6">
    <source>
        <dbReference type="EMBL" id="CAL4113886.1"/>
    </source>
</evidence>
<keyword evidence="7" id="KW-1185">Reference proteome</keyword>
<dbReference type="EMBL" id="CAXKWB010015467">
    <property type="protein sequence ID" value="CAL4113886.1"/>
    <property type="molecule type" value="Genomic_DNA"/>
</dbReference>
<keyword evidence="2 4" id="KW-0863">Zinc-finger</keyword>
<dbReference type="InterPro" id="IPR046824">
    <property type="entry name" value="Mss51-like_C"/>
</dbReference>
<name>A0AAV2R5R2_MEGNR</name>
<dbReference type="Gene3D" id="6.10.140.2220">
    <property type="match status" value="1"/>
</dbReference>
<dbReference type="SUPFAM" id="SSF144232">
    <property type="entry name" value="HIT/MYND zinc finger-like"/>
    <property type="match status" value="1"/>
</dbReference>
<reference evidence="6 7" key="1">
    <citation type="submission" date="2024-05" db="EMBL/GenBank/DDBJ databases">
        <authorList>
            <person name="Wallberg A."/>
        </authorList>
    </citation>
    <scope>NUCLEOTIDE SEQUENCE [LARGE SCALE GENOMIC DNA]</scope>
</reference>
<protein>
    <recommendedName>
        <fullName evidence="5">MYND-type domain-containing protein</fullName>
    </recommendedName>
</protein>
<evidence type="ECO:0000256" key="4">
    <source>
        <dbReference type="PROSITE-ProRule" id="PRU00134"/>
    </source>
</evidence>
<comment type="caution">
    <text evidence="6">The sequence shown here is derived from an EMBL/GenBank/DDBJ whole genome shotgun (WGS) entry which is preliminary data.</text>
</comment>